<dbReference type="GO" id="GO:0036376">
    <property type="term" value="P:sodium ion export across plasma membrane"/>
    <property type="evidence" value="ECO:0007669"/>
    <property type="project" value="InterPro"/>
</dbReference>
<proteinExistence type="predicted"/>
<keyword evidence="5 6" id="KW-0472">Membrane</keyword>
<keyword evidence="4 6" id="KW-1133">Transmembrane helix</keyword>
<feature type="transmembrane region" description="Helical" evidence="6">
    <location>
        <begin position="12"/>
        <end position="37"/>
    </location>
</feature>
<dbReference type="Pfam" id="PF04277">
    <property type="entry name" value="OAD_gamma"/>
    <property type="match status" value="1"/>
</dbReference>
<evidence type="ECO:0000313" key="7">
    <source>
        <dbReference type="EMBL" id="GAI21781.1"/>
    </source>
</evidence>
<evidence type="ECO:0000256" key="5">
    <source>
        <dbReference type="ARBA" id="ARBA00023136"/>
    </source>
</evidence>
<dbReference type="InterPro" id="IPR005899">
    <property type="entry name" value="Na_pump_deCOase"/>
</dbReference>
<evidence type="ECO:0000256" key="3">
    <source>
        <dbReference type="ARBA" id="ARBA00022692"/>
    </source>
</evidence>
<sequence>MGIDWGFAGQVGAVGFGVVFALLVILAVVIWLTGLVVSKTSADKNETDRTKEGT</sequence>
<dbReference type="EMBL" id="BARV01018628">
    <property type="protein sequence ID" value="GAI21781.1"/>
    <property type="molecule type" value="Genomic_DNA"/>
</dbReference>
<accession>X1MUR1</accession>
<dbReference type="AlphaFoldDB" id="X1MUR1"/>
<dbReference type="GO" id="GO:0015081">
    <property type="term" value="F:sodium ion transmembrane transporter activity"/>
    <property type="evidence" value="ECO:0007669"/>
    <property type="project" value="InterPro"/>
</dbReference>
<comment type="caution">
    <text evidence="7">The sequence shown here is derived from an EMBL/GenBank/DDBJ whole genome shotgun (WGS) entry which is preliminary data.</text>
</comment>
<comment type="subcellular location">
    <subcellularLocation>
        <location evidence="1">Cell membrane</location>
    </subcellularLocation>
</comment>
<evidence type="ECO:0000256" key="4">
    <source>
        <dbReference type="ARBA" id="ARBA00022989"/>
    </source>
</evidence>
<keyword evidence="3 6" id="KW-0812">Transmembrane</keyword>
<protein>
    <submittedName>
        <fullName evidence="7">Uncharacterized protein</fullName>
    </submittedName>
</protein>
<keyword evidence="2" id="KW-1003">Cell membrane</keyword>
<evidence type="ECO:0000256" key="1">
    <source>
        <dbReference type="ARBA" id="ARBA00004236"/>
    </source>
</evidence>
<name>X1MUR1_9ZZZZ</name>
<gene>
    <name evidence="7" type="ORF">S06H3_31455</name>
</gene>
<dbReference type="GO" id="GO:0005886">
    <property type="term" value="C:plasma membrane"/>
    <property type="evidence" value="ECO:0007669"/>
    <property type="project" value="UniProtKB-SubCell"/>
</dbReference>
<evidence type="ECO:0000256" key="6">
    <source>
        <dbReference type="SAM" id="Phobius"/>
    </source>
</evidence>
<organism evidence="7">
    <name type="scientific">marine sediment metagenome</name>
    <dbReference type="NCBI Taxonomy" id="412755"/>
    <lineage>
        <taxon>unclassified sequences</taxon>
        <taxon>metagenomes</taxon>
        <taxon>ecological metagenomes</taxon>
    </lineage>
</organism>
<reference evidence="7" key="1">
    <citation type="journal article" date="2014" name="Front. Microbiol.">
        <title>High frequency of phylogenetically diverse reductive dehalogenase-homologous genes in deep subseafloor sedimentary metagenomes.</title>
        <authorList>
            <person name="Kawai M."/>
            <person name="Futagami T."/>
            <person name="Toyoda A."/>
            <person name="Takaki Y."/>
            <person name="Nishi S."/>
            <person name="Hori S."/>
            <person name="Arai W."/>
            <person name="Tsubouchi T."/>
            <person name="Morono Y."/>
            <person name="Uchiyama I."/>
            <person name="Ito T."/>
            <person name="Fujiyama A."/>
            <person name="Inagaki F."/>
            <person name="Takami H."/>
        </authorList>
    </citation>
    <scope>NUCLEOTIDE SEQUENCE</scope>
    <source>
        <strain evidence="7">Expedition CK06-06</strain>
    </source>
</reference>
<evidence type="ECO:0000256" key="2">
    <source>
        <dbReference type="ARBA" id="ARBA00022475"/>
    </source>
</evidence>